<keyword evidence="1" id="KW-0175">Coiled coil</keyword>
<evidence type="ECO:0000256" key="1">
    <source>
        <dbReference type="SAM" id="Coils"/>
    </source>
</evidence>
<gene>
    <name evidence="4" type="ORF">MUG84_05440</name>
</gene>
<dbReference type="Proteomes" id="UP001139347">
    <property type="component" value="Unassembled WGS sequence"/>
</dbReference>
<comment type="caution">
    <text evidence="4">The sequence shown here is derived from an EMBL/GenBank/DDBJ whole genome shotgun (WGS) entry which is preliminary data.</text>
</comment>
<keyword evidence="3" id="KW-0812">Transmembrane</keyword>
<proteinExistence type="predicted"/>
<evidence type="ECO:0000256" key="2">
    <source>
        <dbReference type="SAM" id="MobiDB-lite"/>
    </source>
</evidence>
<feature type="compositionally biased region" description="Polar residues" evidence="2">
    <location>
        <begin position="31"/>
        <end position="62"/>
    </location>
</feature>
<name>A0A9X2B156_9BACL</name>
<keyword evidence="3" id="KW-1133">Transmembrane helix</keyword>
<evidence type="ECO:0000256" key="3">
    <source>
        <dbReference type="SAM" id="Phobius"/>
    </source>
</evidence>
<feature type="compositionally biased region" description="Polar residues" evidence="2">
    <location>
        <begin position="126"/>
        <end position="135"/>
    </location>
</feature>
<feature type="region of interest" description="Disordered" evidence="2">
    <location>
        <begin position="31"/>
        <end position="161"/>
    </location>
</feature>
<keyword evidence="5" id="KW-1185">Reference proteome</keyword>
<evidence type="ECO:0000313" key="4">
    <source>
        <dbReference type="EMBL" id="MCJ8011189.1"/>
    </source>
</evidence>
<feature type="compositionally biased region" description="Basic and acidic residues" evidence="2">
    <location>
        <begin position="95"/>
        <end position="105"/>
    </location>
</feature>
<dbReference type="Pfam" id="PF12685">
    <property type="entry name" value="SpoIIIAH"/>
    <property type="match status" value="1"/>
</dbReference>
<sequence>MNSKRQTIWLVSMLSLMVVLSAYYLFTEDSGSSKNQVADSQQVGTTDKTSAKETASGTTKTENGVEVTEVITDGKVNDAAGKDANKAATDTAKNTGKDAAKENQDKTAAQTDTKDQTSTDKTASTGKTAGTSDGKTTAKAGKSDDEVLKEVASQKSTSASQIESYLFQRTQDNLKKQNELVAVMNDMSKDPADTAKASEDLQALETKENKIQGIEEELEQKYSFANALVKQENDKYQVLVLSDKPDVKQAVSIVELVMKELNVTQDKVSVQYMAP</sequence>
<dbReference type="Gene3D" id="1.10.287.4300">
    <property type="entry name" value="Stage III sporulation protein AH-like"/>
    <property type="match status" value="1"/>
</dbReference>
<dbReference type="RefSeq" id="WP_244721512.1">
    <property type="nucleotide sequence ID" value="NZ_JALIRP010000002.1"/>
</dbReference>
<organism evidence="4 5">
    <name type="scientific">Paenibacillus mangrovi</name>
    <dbReference type="NCBI Taxonomy" id="2931978"/>
    <lineage>
        <taxon>Bacteria</taxon>
        <taxon>Bacillati</taxon>
        <taxon>Bacillota</taxon>
        <taxon>Bacilli</taxon>
        <taxon>Bacillales</taxon>
        <taxon>Paenibacillaceae</taxon>
        <taxon>Paenibacillus</taxon>
    </lineage>
</organism>
<dbReference type="InterPro" id="IPR024232">
    <property type="entry name" value="SpoIIIAH"/>
</dbReference>
<dbReference type="AlphaFoldDB" id="A0A9X2B156"/>
<accession>A0A9X2B156</accession>
<evidence type="ECO:0000313" key="5">
    <source>
        <dbReference type="Proteomes" id="UP001139347"/>
    </source>
</evidence>
<dbReference type="InterPro" id="IPR038503">
    <property type="entry name" value="SpoIIIAH_sf"/>
</dbReference>
<protein>
    <submittedName>
        <fullName evidence="4">SpoIIIAH-like family protein</fullName>
    </submittedName>
</protein>
<feature type="coiled-coil region" evidence="1">
    <location>
        <begin position="197"/>
        <end position="235"/>
    </location>
</feature>
<keyword evidence="3" id="KW-0472">Membrane</keyword>
<feature type="transmembrane region" description="Helical" evidence="3">
    <location>
        <begin position="7"/>
        <end position="26"/>
    </location>
</feature>
<reference evidence="4" key="1">
    <citation type="submission" date="2022-04" db="EMBL/GenBank/DDBJ databases">
        <title>Paenibacillus mangrovi sp. nov., a novel endophytic bacterium isolated from bark of Kandelia candel.</title>
        <authorList>
            <person name="Tuo L."/>
        </authorList>
    </citation>
    <scope>NUCLEOTIDE SEQUENCE</scope>
    <source>
        <strain evidence="4">KQZ6P-2</strain>
    </source>
</reference>
<dbReference type="EMBL" id="JALIRP010000002">
    <property type="protein sequence ID" value="MCJ8011189.1"/>
    <property type="molecule type" value="Genomic_DNA"/>
</dbReference>